<dbReference type="InterPro" id="IPR018163">
    <property type="entry name" value="Thr/Ala-tRNA-synth_IIc_edit"/>
</dbReference>
<dbReference type="GO" id="GO:0046872">
    <property type="term" value="F:metal ion binding"/>
    <property type="evidence" value="ECO:0007669"/>
    <property type="project" value="UniProtKB-KW"/>
</dbReference>
<protein>
    <recommendedName>
        <fullName evidence="5">Alanyl-transfer RNA synthetases family profile domain-containing protein</fullName>
    </recommendedName>
</protein>
<keyword evidence="7" id="KW-1185">Reference proteome</keyword>
<reference evidence="6" key="1">
    <citation type="journal article" date="2020" name="Appl. Environ. Microbiol.">
        <title>Medium-Chain Fatty Acid Synthesis by 'Candidatus Weimeria bifida' gen. nov., sp. nov., and 'Candidatus Pseudoramibacter fermentans' sp. nov.</title>
        <authorList>
            <person name="Scarborough M.J."/>
            <person name="Myers K.S."/>
            <person name="Donohue T.J."/>
            <person name="Noguera D.R."/>
        </authorList>
    </citation>
    <scope>NUCLEOTIDE SEQUENCE</scope>
    <source>
        <strain evidence="6">LCO1.1</strain>
    </source>
</reference>
<proteinExistence type="predicted"/>
<dbReference type="InterPro" id="IPR018164">
    <property type="entry name" value="Ala-tRNA-synth_IIc_N"/>
</dbReference>
<keyword evidence="4" id="KW-0862">Zinc</keyword>
<dbReference type="GO" id="GO:0006419">
    <property type="term" value="P:alanyl-tRNA aminoacylation"/>
    <property type="evidence" value="ECO:0007669"/>
    <property type="project" value="InterPro"/>
</dbReference>
<evidence type="ECO:0000313" key="6">
    <source>
        <dbReference type="EMBL" id="MQN02236.1"/>
    </source>
</evidence>
<sequence>MNTIKLYDDKPYNTEFSAEVLRCDGGKIVLDRTLFFPEEGGQTCDTGFIECHGRRFEVEHVSEEDGVIFHRISDAYDQSSDAIKAGDKVTGSIDWKRRFDNMQNHTGEHMFSGIVHSLKGYDNVGFSLTENTCQMDYNGKLTDKEIRDIEEQVNQAIYKAIPVECRYPSEEELKSIDYRSKKELNGAVRIVTIPGIDVCACCAPHVRTTAEVGALKVLSHLNYKGGTRLYIACGNRAYREFVSSFDALTDIGYLFSTGRPDAFGAVKKLISEKQELTGKLVSCQKDELFRQIDEEDGNEIFTEVDDRNILTAAFNHLKETHDGACFIFSKKGDENYTFLAGGEGIDARTLLDQLKSRFTVRGGGSRDMIQGTVSPLQ</sequence>
<comment type="subcellular location">
    <subcellularLocation>
        <location evidence="2">Cytoplasm</location>
    </subcellularLocation>
</comment>
<evidence type="ECO:0000256" key="3">
    <source>
        <dbReference type="ARBA" id="ARBA00022723"/>
    </source>
</evidence>
<dbReference type="InterPro" id="IPR018165">
    <property type="entry name" value="Ala-tRNA-synth_IIc_core"/>
</dbReference>
<dbReference type="GO" id="GO:0003676">
    <property type="term" value="F:nucleic acid binding"/>
    <property type="evidence" value="ECO:0007669"/>
    <property type="project" value="InterPro"/>
</dbReference>
<dbReference type="GO" id="GO:0004813">
    <property type="term" value="F:alanine-tRNA ligase activity"/>
    <property type="evidence" value="ECO:0007669"/>
    <property type="project" value="InterPro"/>
</dbReference>
<dbReference type="Proteomes" id="UP000460257">
    <property type="component" value="Unassembled WGS sequence"/>
</dbReference>
<dbReference type="EMBL" id="VOGC01000009">
    <property type="protein sequence ID" value="MQN02236.1"/>
    <property type="molecule type" value="Genomic_DNA"/>
</dbReference>
<dbReference type="PANTHER" id="PTHR43462:SF1">
    <property type="entry name" value="ALANYL-TRNA EDITING PROTEIN AARSD1"/>
    <property type="match status" value="1"/>
</dbReference>
<dbReference type="InterPro" id="IPR009000">
    <property type="entry name" value="Transl_B-barrel_sf"/>
</dbReference>
<keyword evidence="3" id="KW-0479">Metal-binding</keyword>
<dbReference type="Gene3D" id="3.30.980.10">
    <property type="entry name" value="Threonyl-trna Synthetase, Chain A, domain 2"/>
    <property type="match status" value="1"/>
</dbReference>
<gene>
    <name evidence="6" type="ORF">FRC54_10195</name>
</gene>
<dbReference type="Pfam" id="PF07973">
    <property type="entry name" value="tRNA_SAD"/>
    <property type="match status" value="1"/>
</dbReference>
<dbReference type="GO" id="GO:0002161">
    <property type="term" value="F:aminoacyl-tRNA deacylase activity"/>
    <property type="evidence" value="ECO:0007669"/>
    <property type="project" value="UniProtKB-ARBA"/>
</dbReference>
<evidence type="ECO:0000259" key="5">
    <source>
        <dbReference type="PROSITE" id="PS50860"/>
    </source>
</evidence>
<dbReference type="InterPro" id="IPR012947">
    <property type="entry name" value="tRNA_SAD"/>
</dbReference>
<dbReference type="PANTHER" id="PTHR43462">
    <property type="entry name" value="ALANYL-TRNA EDITING PROTEIN"/>
    <property type="match status" value="1"/>
</dbReference>
<evidence type="ECO:0000256" key="1">
    <source>
        <dbReference type="ARBA" id="ARBA00001947"/>
    </source>
</evidence>
<dbReference type="Pfam" id="PF01411">
    <property type="entry name" value="tRNA-synt_2c"/>
    <property type="match status" value="1"/>
</dbReference>
<dbReference type="SUPFAM" id="SSF50447">
    <property type="entry name" value="Translation proteins"/>
    <property type="match status" value="1"/>
</dbReference>
<evidence type="ECO:0000256" key="4">
    <source>
        <dbReference type="ARBA" id="ARBA00022833"/>
    </source>
</evidence>
<comment type="cofactor">
    <cofactor evidence="1">
        <name>Zn(2+)</name>
        <dbReference type="ChEBI" id="CHEBI:29105"/>
    </cofactor>
</comment>
<dbReference type="InterPro" id="IPR051335">
    <property type="entry name" value="Alanyl-tRNA_Editing_Enzymes"/>
</dbReference>
<name>A0A6N7J0T5_9FIRM</name>
<dbReference type="GO" id="GO:0005524">
    <property type="term" value="F:ATP binding"/>
    <property type="evidence" value="ECO:0007669"/>
    <property type="project" value="InterPro"/>
</dbReference>
<dbReference type="SUPFAM" id="SSF55186">
    <property type="entry name" value="ThrRS/AlaRS common domain"/>
    <property type="match status" value="1"/>
</dbReference>
<evidence type="ECO:0000256" key="2">
    <source>
        <dbReference type="ARBA" id="ARBA00004496"/>
    </source>
</evidence>
<accession>A0A6N7J0T5</accession>
<organism evidence="6 7">
    <name type="scientific">Candidatus Weimeria bifida</name>
    <dbReference type="NCBI Taxonomy" id="2599074"/>
    <lineage>
        <taxon>Bacteria</taxon>
        <taxon>Bacillati</taxon>
        <taxon>Bacillota</taxon>
        <taxon>Clostridia</taxon>
        <taxon>Lachnospirales</taxon>
        <taxon>Lachnospiraceae</taxon>
        <taxon>Candidatus Weimeria</taxon>
    </lineage>
</organism>
<comment type="caution">
    <text evidence="6">The sequence shown here is derived from an EMBL/GenBank/DDBJ whole genome shotgun (WGS) entry which is preliminary data.</text>
</comment>
<dbReference type="SMART" id="SM00863">
    <property type="entry name" value="tRNA_SAD"/>
    <property type="match status" value="1"/>
</dbReference>
<dbReference type="AlphaFoldDB" id="A0A6N7J0T5"/>
<dbReference type="Gene3D" id="2.40.30.130">
    <property type="match status" value="1"/>
</dbReference>
<dbReference type="GO" id="GO:0005737">
    <property type="term" value="C:cytoplasm"/>
    <property type="evidence" value="ECO:0007669"/>
    <property type="project" value="UniProtKB-SubCell"/>
</dbReference>
<dbReference type="PROSITE" id="PS50860">
    <property type="entry name" value="AA_TRNA_LIGASE_II_ALA"/>
    <property type="match status" value="1"/>
</dbReference>
<evidence type="ECO:0000313" key="7">
    <source>
        <dbReference type="Proteomes" id="UP000460257"/>
    </source>
</evidence>
<feature type="domain" description="Alanyl-transfer RNA synthetases family profile" evidence="5">
    <location>
        <begin position="1"/>
        <end position="244"/>
    </location>
</feature>